<protein>
    <submittedName>
        <fullName evidence="2">Uncharacterized protein</fullName>
    </submittedName>
</protein>
<feature type="compositionally biased region" description="Low complexity" evidence="1">
    <location>
        <begin position="13"/>
        <end position="27"/>
    </location>
</feature>
<feature type="compositionally biased region" description="Polar residues" evidence="1">
    <location>
        <begin position="36"/>
        <end position="50"/>
    </location>
</feature>
<organism evidence="2 3">
    <name type="scientific">Puccinia graminis f. sp. tritici</name>
    <dbReference type="NCBI Taxonomy" id="56615"/>
    <lineage>
        <taxon>Eukaryota</taxon>
        <taxon>Fungi</taxon>
        <taxon>Dikarya</taxon>
        <taxon>Basidiomycota</taxon>
        <taxon>Pucciniomycotina</taxon>
        <taxon>Pucciniomycetes</taxon>
        <taxon>Pucciniales</taxon>
        <taxon>Pucciniaceae</taxon>
        <taxon>Puccinia</taxon>
    </lineage>
</organism>
<evidence type="ECO:0000313" key="3">
    <source>
        <dbReference type="Proteomes" id="UP000324748"/>
    </source>
</evidence>
<gene>
    <name evidence="2" type="ORF">PGT21_019342</name>
</gene>
<evidence type="ECO:0000256" key="1">
    <source>
        <dbReference type="SAM" id="MobiDB-lite"/>
    </source>
</evidence>
<feature type="region of interest" description="Disordered" evidence="1">
    <location>
        <begin position="1"/>
        <end position="70"/>
    </location>
</feature>
<reference evidence="2 3" key="1">
    <citation type="submission" date="2019-05" db="EMBL/GenBank/DDBJ databases">
        <title>Emergence of the Ug99 lineage of the wheat stem rust pathogen through somatic hybridization.</title>
        <authorList>
            <person name="Li F."/>
            <person name="Upadhyaya N.M."/>
            <person name="Sperschneider J."/>
            <person name="Matny O."/>
            <person name="Nguyen-Phuc H."/>
            <person name="Mago R."/>
            <person name="Raley C."/>
            <person name="Miller M.E."/>
            <person name="Silverstein K.A.T."/>
            <person name="Henningsen E."/>
            <person name="Hirsch C.D."/>
            <person name="Visser B."/>
            <person name="Pretorius Z.A."/>
            <person name="Steffenson B.J."/>
            <person name="Schwessinger B."/>
            <person name="Dodds P.N."/>
            <person name="Figueroa M."/>
        </authorList>
    </citation>
    <scope>NUCLEOTIDE SEQUENCE [LARGE SCALE GENOMIC DNA]</scope>
    <source>
        <strain evidence="2">21-0</strain>
    </source>
</reference>
<name>A0A5B0NLQ2_PUCGR</name>
<evidence type="ECO:0000313" key="2">
    <source>
        <dbReference type="EMBL" id="KAA1089476.1"/>
    </source>
</evidence>
<dbReference type="Proteomes" id="UP000324748">
    <property type="component" value="Unassembled WGS sequence"/>
</dbReference>
<proteinExistence type="predicted"/>
<dbReference type="AlphaFoldDB" id="A0A5B0NLQ2"/>
<feature type="compositionally biased region" description="Basic and acidic residues" evidence="1">
    <location>
        <begin position="54"/>
        <end position="70"/>
    </location>
</feature>
<sequence length="70" mass="7456">METLKRMNNNHKSSLGASIGSAFSGAAGTDGAHFISPSSVDSADLNQHPTPINEKTESSTTLDRKLGWWP</sequence>
<dbReference type="EMBL" id="VSWC01000093">
    <property type="protein sequence ID" value="KAA1089476.1"/>
    <property type="molecule type" value="Genomic_DNA"/>
</dbReference>
<comment type="caution">
    <text evidence="2">The sequence shown here is derived from an EMBL/GenBank/DDBJ whole genome shotgun (WGS) entry which is preliminary data.</text>
</comment>
<keyword evidence="3" id="KW-1185">Reference proteome</keyword>
<feature type="compositionally biased region" description="Polar residues" evidence="1">
    <location>
        <begin position="1"/>
        <end position="12"/>
    </location>
</feature>
<accession>A0A5B0NLQ2</accession>